<dbReference type="Proteomes" id="UP001592531">
    <property type="component" value="Unassembled WGS sequence"/>
</dbReference>
<evidence type="ECO:0000256" key="1">
    <source>
        <dbReference type="SAM" id="MobiDB-lite"/>
    </source>
</evidence>
<accession>A0ABV6VY14</accession>
<dbReference type="EMBL" id="JBHFAB010000013">
    <property type="protein sequence ID" value="MFC1418659.1"/>
    <property type="molecule type" value="Genomic_DNA"/>
</dbReference>
<reference evidence="2 3" key="1">
    <citation type="submission" date="2024-09" db="EMBL/GenBank/DDBJ databases">
        <authorList>
            <person name="Lee S.D."/>
        </authorList>
    </citation>
    <scope>NUCLEOTIDE SEQUENCE [LARGE SCALE GENOMIC DNA]</scope>
    <source>
        <strain evidence="2 3">N8-3</strain>
    </source>
</reference>
<sequence length="135" mass="15058">MNGHELATVAHRRARCSLCRATWTSQAAARSAAATWPCFGEPLLHGHVLDREHWTGIRWHGRTTDALCDDTSCRNCFPLPACPCHACDGTLIIRALSIVVQDGYQGPFVSASEIPDMRNEPELRRQHEERNGIEP</sequence>
<protein>
    <submittedName>
        <fullName evidence="2">Uncharacterized protein</fullName>
    </submittedName>
</protein>
<name>A0ABV6VY14_9ACTN</name>
<proteinExistence type="predicted"/>
<organism evidence="2 3">
    <name type="scientific">Streptacidiphilus cavernicola</name>
    <dbReference type="NCBI Taxonomy" id="3342716"/>
    <lineage>
        <taxon>Bacteria</taxon>
        <taxon>Bacillati</taxon>
        <taxon>Actinomycetota</taxon>
        <taxon>Actinomycetes</taxon>
        <taxon>Kitasatosporales</taxon>
        <taxon>Streptomycetaceae</taxon>
        <taxon>Streptacidiphilus</taxon>
    </lineage>
</organism>
<gene>
    <name evidence="2" type="ORF">ACEZDE_18775</name>
</gene>
<dbReference type="RefSeq" id="WP_380537455.1">
    <property type="nucleotide sequence ID" value="NZ_JBHFAB010000013.1"/>
</dbReference>
<keyword evidence="3" id="KW-1185">Reference proteome</keyword>
<feature type="region of interest" description="Disordered" evidence="1">
    <location>
        <begin position="115"/>
        <end position="135"/>
    </location>
</feature>
<comment type="caution">
    <text evidence="2">The sequence shown here is derived from an EMBL/GenBank/DDBJ whole genome shotgun (WGS) entry which is preliminary data.</text>
</comment>
<evidence type="ECO:0000313" key="2">
    <source>
        <dbReference type="EMBL" id="MFC1418659.1"/>
    </source>
</evidence>
<evidence type="ECO:0000313" key="3">
    <source>
        <dbReference type="Proteomes" id="UP001592531"/>
    </source>
</evidence>